<dbReference type="EMBL" id="KL197997">
    <property type="protein sequence ID" value="KDQ48876.1"/>
    <property type="molecule type" value="Genomic_DNA"/>
</dbReference>
<feature type="compositionally biased region" description="Basic residues" evidence="1">
    <location>
        <begin position="101"/>
        <end position="110"/>
    </location>
</feature>
<feature type="region of interest" description="Disordered" evidence="1">
    <location>
        <begin position="57"/>
        <end position="117"/>
    </location>
</feature>
<evidence type="ECO:0000313" key="3">
    <source>
        <dbReference type="EMBL" id="KDQ48876.1"/>
    </source>
</evidence>
<accession>A0A067PEH4</accession>
<dbReference type="OrthoDB" id="2690740at2759"/>
<dbReference type="HOGENOM" id="CLU_844841_0_0_1"/>
<evidence type="ECO:0000313" key="4">
    <source>
        <dbReference type="Proteomes" id="UP000027265"/>
    </source>
</evidence>
<gene>
    <name evidence="3" type="ORF">JAAARDRAFT_201379</name>
</gene>
<keyword evidence="2" id="KW-1133">Transmembrane helix</keyword>
<dbReference type="Proteomes" id="UP000027265">
    <property type="component" value="Unassembled WGS sequence"/>
</dbReference>
<name>A0A067PEH4_9AGAM</name>
<feature type="compositionally biased region" description="Polar residues" evidence="1">
    <location>
        <begin position="57"/>
        <end position="66"/>
    </location>
</feature>
<sequence>MASPGEFCTPTSDASCTLSSTESSLLLALLQQALSLPGAPPLSPEYIPLLEKLNQAGRSTNGSDGHQNPYLGSLQGPSERHAPSAPFTPLQESSAGPVRTNTRKPRKKKPYTTAGGGGGPVVVNWNCPRGAAPNASSWREINETMRAGPTGCSRQQRVGDWRNQKVGLEESEGGLGEVVALCGGCEEQHIQAGINKVMNYMRLKAHVQSLLKKDHVCMASGEIPCTGVQDIYAYHVADLGKRPSYSTFSKWIMYGSFYACISGGGSLYLVFMIIAFNMKTEFERLPMDVVHQLANALRSPDASKPWGRLIMDCIIPAVTILMKNAPFSV</sequence>
<keyword evidence="2" id="KW-0472">Membrane</keyword>
<feature type="transmembrane region" description="Helical" evidence="2">
    <location>
        <begin position="251"/>
        <end position="276"/>
    </location>
</feature>
<protein>
    <submittedName>
        <fullName evidence="3">Uncharacterized protein</fullName>
    </submittedName>
</protein>
<evidence type="ECO:0000256" key="2">
    <source>
        <dbReference type="SAM" id="Phobius"/>
    </source>
</evidence>
<evidence type="ECO:0000256" key="1">
    <source>
        <dbReference type="SAM" id="MobiDB-lite"/>
    </source>
</evidence>
<dbReference type="InParanoid" id="A0A067PEH4"/>
<reference evidence="4" key="1">
    <citation type="journal article" date="2014" name="Proc. Natl. Acad. Sci. U.S.A.">
        <title>Extensive sampling of basidiomycete genomes demonstrates inadequacy of the white-rot/brown-rot paradigm for wood decay fungi.</title>
        <authorList>
            <person name="Riley R."/>
            <person name="Salamov A.A."/>
            <person name="Brown D.W."/>
            <person name="Nagy L.G."/>
            <person name="Floudas D."/>
            <person name="Held B.W."/>
            <person name="Levasseur A."/>
            <person name="Lombard V."/>
            <person name="Morin E."/>
            <person name="Otillar R."/>
            <person name="Lindquist E.A."/>
            <person name="Sun H."/>
            <person name="LaButti K.M."/>
            <person name="Schmutz J."/>
            <person name="Jabbour D."/>
            <person name="Luo H."/>
            <person name="Baker S.E."/>
            <person name="Pisabarro A.G."/>
            <person name="Walton J.D."/>
            <person name="Blanchette R.A."/>
            <person name="Henrissat B."/>
            <person name="Martin F."/>
            <person name="Cullen D."/>
            <person name="Hibbett D.S."/>
            <person name="Grigoriev I.V."/>
        </authorList>
    </citation>
    <scope>NUCLEOTIDE SEQUENCE [LARGE SCALE GENOMIC DNA]</scope>
    <source>
        <strain evidence="4">MUCL 33604</strain>
    </source>
</reference>
<keyword evidence="2" id="KW-0812">Transmembrane</keyword>
<keyword evidence="4" id="KW-1185">Reference proteome</keyword>
<dbReference type="AlphaFoldDB" id="A0A067PEH4"/>
<organism evidence="3 4">
    <name type="scientific">Jaapia argillacea MUCL 33604</name>
    <dbReference type="NCBI Taxonomy" id="933084"/>
    <lineage>
        <taxon>Eukaryota</taxon>
        <taxon>Fungi</taxon>
        <taxon>Dikarya</taxon>
        <taxon>Basidiomycota</taxon>
        <taxon>Agaricomycotina</taxon>
        <taxon>Agaricomycetes</taxon>
        <taxon>Agaricomycetidae</taxon>
        <taxon>Jaapiales</taxon>
        <taxon>Jaapiaceae</taxon>
        <taxon>Jaapia</taxon>
    </lineage>
</organism>
<proteinExistence type="predicted"/>